<dbReference type="Gene3D" id="3.30.420.40">
    <property type="match status" value="1"/>
</dbReference>
<dbReference type="InterPro" id="IPR050273">
    <property type="entry name" value="GppA/Ppx_hydrolase"/>
</dbReference>
<dbReference type="RefSeq" id="WP_161141942.1">
    <property type="nucleotide sequence ID" value="NZ_SPKJ01000083.1"/>
</dbReference>
<feature type="compositionally biased region" description="Low complexity" evidence="1">
    <location>
        <begin position="1"/>
        <end position="17"/>
    </location>
</feature>
<dbReference type="AlphaFoldDB" id="A0A964T942"/>
<dbReference type="PANTHER" id="PTHR30005:SF0">
    <property type="entry name" value="RETROGRADE REGULATION PROTEIN 2"/>
    <property type="match status" value="1"/>
</dbReference>
<keyword evidence="4" id="KW-1185">Reference proteome</keyword>
<dbReference type="Pfam" id="PF02541">
    <property type="entry name" value="Ppx-GppA"/>
    <property type="match status" value="1"/>
</dbReference>
<dbReference type="PANTHER" id="PTHR30005">
    <property type="entry name" value="EXOPOLYPHOSPHATASE"/>
    <property type="match status" value="1"/>
</dbReference>
<dbReference type="SUPFAM" id="SSF53067">
    <property type="entry name" value="Actin-like ATPase domain"/>
    <property type="match status" value="2"/>
</dbReference>
<organism evidence="3 4">
    <name type="scientific">Propylenella binzhouense</name>
    <dbReference type="NCBI Taxonomy" id="2555902"/>
    <lineage>
        <taxon>Bacteria</taxon>
        <taxon>Pseudomonadati</taxon>
        <taxon>Pseudomonadota</taxon>
        <taxon>Alphaproteobacteria</taxon>
        <taxon>Hyphomicrobiales</taxon>
        <taxon>Propylenellaceae</taxon>
        <taxon>Propylenella</taxon>
    </lineage>
</organism>
<dbReference type="InterPro" id="IPR043129">
    <property type="entry name" value="ATPase_NBD"/>
</dbReference>
<reference evidence="3" key="1">
    <citation type="submission" date="2019-03" db="EMBL/GenBank/DDBJ databases">
        <title>Afifella sp. nov., isolated from activated sludge.</title>
        <authorList>
            <person name="Li Q."/>
            <person name="Liu Y."/>
        </authorList>
    </citation>
    <scope>NUCLEOTIDE SEQUENCE</scope>
    <source>
        <strain evidence="3">L72</strain>
    </source>
</reference>
<proteinExistence type="predicted"/>
<dbReference type="GO" id="GO:0016462">
    <property type="term" value="F:pyrophosphatase activity"/>
    <property type="evidence" value="ECO:0007669"/>
    <property type="project" value="TreeGrafter"/>
</dbReference>
<protein>
    <submittedName>
        <fullName evidence="3">Ppx/GppA family phosphatase</fullName>
    </submittedName>
</protein>
<dbReference type="OrthoDB" id="9793035at2"/>
<dbReference type="Gene3D" id="3.30.420.150">
    <property type="entry name" value="Exopolyphosphatase. Domain 2"/>
    <property type="match status" value="1"/>
</dbReference>
<dbReference type="Proteomes" id="UP000773614">
    <property type="component" value="Unassembled WGS sequence"/>
</dbReference>
<evidence type="ECO:0000256" key="1">
    <source>
        <dbReference type="SAM" id="MobiDB-lite"/>
    </source>
</evidence>
<feature type="compositionally biased region" description="Basic residues" evidence="1">
    <location>
        <begin position="63"/>
        <end position="74"/>
    </location>
</feature>
<dbReference type="CDD" id="cd24054">
    <property type="entry name" value="ASKHA_NBD_AaPPX-GppA_MtPPX2-like"/>
    <property type="match status" value="1"/>
</dbReference>
<feature type="domain" description="Ppx/GppA phosphatase N-terminal" evidence="2">
    <location>
        <begin position="94"/>
        <end position="392"/>
    </location>
</feature>
<name>A0A964T942_9HYPH</name>
<sequence>MINLSDAATASGSGAAKAESEPERGLELTEDLFGRNDPAERGTVPTENRAAHDGRAQPSSRPPSRHAGHRKGHGAHGPLYAALDLGTNNCRLLIAEPRNETFRVVDSFSRIVRLGEGVAQTGRLSEGAMSRAFAALRICRQKIGERAVLRTRLIATEACRRAANGQAFLAGVRADLGLDLEIIDRRTEASLAVAGCCALLDPGTEGAVLFDIGGGSSEIVWLDCQRGPRRNGLMRAWVSLPVGVVTLAERFGGVDVDAAIFEAMVGAVRAEFHRFRAREALREAVSRRRFHFLGTSGTVTTLAGVHLDLPRYDRRHVDGLWMDDADIGRMMAKITAMSYEQRVSNPCIGRERADLVLAGCAIFEAIRREWPCDRLRVADRGLREGILVQMMRADGFLRGPRRLRHEGAGALA</sequence>
<evidence type="ECO:0000313" key="3">
    <source>
        <dbReference type="EMBL" id="MYZ49602.1"/>
    </source>
</evidence>
<gene>
    <name evidence="3" type="ORF">E4O86_17975</name>
</gene>
<accession>A0A964T942</accession>
<feature type="region of interest" description="Disordered" evidence="1">
    <location>
        <begin position="1"/>
        <end position="75"/>
    </location>
</feature>
<feature type="compositionally biased region" description="Basic and acidic residues" evidence="1">
    <location>
        <begin position="18"/>
        <end position="40"/>
    </location>
</feature>
<dbReference type="InterPro" id="IPR003695">
    <property type="entry name" value="Ppx_GppA_N"/>
</dbReference>
<evidence type="ECO:0000259" key="2">
    <source>
        <dbReference type="Pfam" id="PF02541"/>
    </source>
</evidence>
<evidence type="ECO:0000313" key="4">
    <source>
        <dbReference type="Proteomes" id="UP000773614"/>
    </source>
</evidence>
<comment type="caution">
    <text evidence="3">The sequence shown here is derived from an EMBL/GenBank/DDBJ whole genome shotgun (WGS) entry which is preliminary data.</text>
</comment>
<dbReference type="EMBL" id="SPKJ01000083">
    <property type="protein sequence ID" value="MYZ49602.1"/>
    <property type="molecule type" value="Genomic_DNA"/>
</dbReference>